<gene>
    <name evidence="1" type="ORF">UFOPK3752_02372</name>
</gene>
<reference evidence="1" key="1">
    <citation type="submission" date="2020-05" db="EMBL/GenBank/DDBJ databases">
        <authorList>
            <person name="Chiriac C."/>
            <person name="Salcher M."/>
            <person name="Ghai R."/>
            <person name="Kavagutti S V."/>
        </authorList>
    </citation>
    <scope>NUCLEOTIDE SEQUENCE</scope>
</reference>
<organism evidence="1">
    <name type="scientific">freshwater metagenome</name>
    <dbReference type="NCBI Taxonomy" id="449393"/>
    <lineage>
        <taxon>unclassified sequences</taxon>
        <taxon>metagenomes</taxon>
        <taxon>ecological metagenomes</taxon>
    </lineage>
</organism>
<dbReference type="AlphaFoldDB" id="A0A6J7L399"/>
<protein>
    <submittedName>
        <fullName evidence="1">Unannotated protein</fullName>
    </submittedName>
</protein>
<name>A0A6J7L399_9ZZZZ</name>
<dbReference type="EMBL" id="CAFBND010000176">
    <property type="protein sequence ID" value="CAB4962427.1"/>
    <property type="molecule type" value="Genomic_DNA"/>
</dbReference>
<sequence length="240" mass="25952">MPLVGLDHREFEYFLAFGGIHAGQRCRASAHGVKDPLGIGPTGTSDVDGDAGGFGLDRHAGHTVGEGPGGVGQLRAQHAGISVERMDEVDVELRPVAADEVDLMWQPREGGKVAQGATRHDRDCGRRETRQCAKCRDRLWDRDSGRGILHDRREGAVVVGGHEQIRCARDRAQGGEQIGVEPSARHRCVAMSPRESRNERAQRSTSWANRSERMAVIRRCSSAGSACIASRIACLTPSAS</sequence>
<proteinExistence type="predicted"/>
<evidence type="ECO:0000313" key="1">
    <source>
        <dbReference type="EMBL" id="CAB4962427.1"/>
    </source>
</evidence>
<accession>A0A6J7L399</accession>